<dbReference type="Proteomes" id="UP000198680">
    <property type="component" value="Unassembled WGS sequence"/>
</dbReference>
<dbReference type="EMBL" id="FNHE01000007">
    <property type="protein sequence ID" value="SDM66089.1"/>
    <property type="molecule type" value="Genomic_DNA"/>
</dbReference>
<accession>A0A1G9V1T5</accession>
<protein>
    <submittedName>
        <fullName evidence="1">Uncharacterized protein</fullName>
    </submittedName>
</protein>
<evidence type="ECO:0000313" key="1">
    <source>
        <dbReference type="EMBL" id="SDM66089.1"/>
    </source>
</evidence>
<proteinExistence type="predicted"/>
<organism evidence="1 2">
    <name type="scientific">Geodermatophilus siccatus</name>
    <dbReference type="NCBI Taxonomy" id="1137991"/>
    <lineage>
        <taxon>Bacteria</taxon>
        <taxon>Bacillati</taxon>
        <taxon>Actinomycetota</taxon>
        <taxon>Actinomycetes</taxon>
        <taxon>Geodermatophilales</taxon>
        <taxon>Geodermatophilaceae</taxon>
        <taxon>Geodermatophilus</taxon>
    </lineage>
</organism>
<keyword evidence="2" id="KW-1185">Reference proteome</keyword>
<name>A0A1G9V1T5_9ACTN</name>
<gene>
    <name evidence="1" type="ORF">SAMN05660642_03048</name>
</gene>
<sequence>MDEWNDLDADQLDESIQGFNQLADALAKLTPEARELVVTVLDHAKDLSGWTSATDYEISALEVERRLRIDASTIIDLCGELERYRIGYLSNEPDEPATVNIRGNPANIGWDAWSDLRTYVNKLRGVITLNQVVADLRFDLLDDARASKVLE</sequence>
<dbReference type="AlphaFoldDB" id="A0A1G9V1T5"/>
<reference evidence="2" key="1">
    <citation type="submission" date="2016-10" db="EMBL/GenBank/DDBJ databases">
        <authorList>
            <person name="Varghese N."/>
            <person name="Submissions S."/>
        </authorList>
    </citation>
    <scope>NUCLEOTIDE SEQUENCE [LARGE SCALE GENOMIC DNA]</scope>
    <source>
        <strain evidence="2">DSM 45419</strain>
    </source>
</reference>
<evidence type="ECO:0000313" key="2">
    <source>
        <dbReference type="Proteomes" id="UP000198680"/>
    </source>
</evidence>